<dbReference type="AlphaFoldDB" id="A0A947D9C8"/>
<feature type="signal peptide" evidence="1">
    <location>
        <begin position="1"/>
        <end position="21"/>
    </location>
</feature>
<evidence type="ECO:0000256" key="1">
    <source>
        <dbReference type="SAM" id="SignalP"/>
    </source>
</evidence>
<comment type="caution">
    <text evidence="2">The sequence shown here is derived from an EMBL/GenBank/DDBJ whole genome shotgun (WGS) entry which is preliminary data.</text>
</comment>
<name>A0A947D9C8_9HYPH</name>
<keyword evidence="3" id="KW-1185">Reference proteome</keyword>
<accession>A0A947D9C8</accession>
<dbReference type="Proteomes" id="UP000766595">
    <property type="component" value="Unassembled WGS sequence"/>
</dbReference>
<gene>
    <name evidence="2" type="ORF">KL771_25555</name>
</gene>
<evidence type="ECO:0000313" key="2">
    <source>
        <dbReference type="EMBL" id="MBT9292853.1"/>
    </source>
</evidence>
<evidence type="ECO:0000313" key="3">
    <source>
        <dbReference type="Proteomes" id="UP000766595"/>
    </source>
</evidence>
<protein>
    <recommendedName>
        <fullName evidence="4">Sulfur globule protein</fullName>
    </recommendedName>
</protein>
<feature type="chain" id="PRO_5037695222" description="Sulfur globule protein" evidence="1">
    <location>
        <begin position="22"/>
        <end position="81"/>
    </location>
</feature>
<organism evidence="2 3">
    <name type="scientific">Prosthecodimorpha staleyi</name>
    <dbReference type="NCBI Taxonomy" id="2840188"/>
    <lineage>
        <taxon>Bacteria</taxon>
        <taxon>Pseudomonadati</taxon>
        <taxon>Pseudomonadota</taxon>
        <taxon>Alphaproteobacteria</taxon>
        <taxon>Hyphomicrobiales</taxon>
        <taxon>Ancalomicrobiaceae</taxon>
        <taxon>Prosthecodimorpha</taxon>
    </lineage>
</organism>
<sequence>MLRKTLLALVATATIAGGTVAATAPAQAGHKHHHGGVVVKFGHNHHHGHWGGGYGGCFYKPKLIHTPWGPVWKNKLVCPWY</sequence>
<reference evidence="2 3" key="1">
    <citation type="submission" date="2021-06" db="EMBL/GenBank/DDBJ databases">
        <authorList>
            <person name="Grouzdev D.S."/>
            <person name="Koziaeva V."/>
        </authorList>
    </citation>
    <scope>NUCLEOTIDE SEQUENCE [LARGE SCALE GENOMIC DNA]</scope>
    <source>
        <strain evidence="2 3">22</strain>
    </source>
</reference>
<evidence type="ECO:0008006" key="4">
    <source>
        <dbReference type="Google" id="ProtNLM"/>
    </source>
</evidence>
<keyword evidence="1" id="KW-0732">Signal</keyword>
<dbReference type="EMBL" id="JAHHZF010000015">
    <property type="protein sequence ID" value="MBT9292853.1"/>
    <property type="molecule type" value="Genomic_DNA"/>
</dbReference>
<proteinExistence type="predicted"/>